<accession>A0A7G9A4K3</accession>
<evidence type="ECO:0000313" key="2">
    <source>
        <dbReference type="EMBL" id="QNL31676.1"/>
    </source>
</evidence>
<sequence>MPMYKVKPERTIEHENVCYFEGDVVELASKYGAFHEPNIVVYVPEVDAEVVSIEEDEEDEDDAEDEEEKSSSSLVWHG</sequence>
<protein>
    <submittedName>
        <fullName evidence="2">Uncharacterized protein</fullName>
    </submittedName>
</protein>
<evidence type="ECO:0000256" key="1">
    <source>
        <dbReference type="SAM" id="MobiDB-lite"/>
    </source>
</evidence>
<name>A0A7G9A4K3_9VIRU</name>
<dbReference type="EMBL" id="MT840188">
    <property type="protein sequence ID" value="QNL31676.1"/>
    <property type="molecule type" value="Genomic_DNA"/>
</dbReference>
<organism evidence="2">
    <name type="scientific">Bacteriophage sp</name>
    <dbReference type="NCBI Taxonomy" id="38018"/>
    <lineage>
        <taxon>Viruses</taxon>
    </lineage>
</organism>
<proteinExistence type="predicted"/>
<reference evidence="2" key="1">
    <citation type="submission" date="2020-07" db="EMBL/GenBank/DDBJ databases">
        <title>Dissolved microcystin release linked to lysis of a Microcystis spp. bloom in Lake Erie (USA) attributed to a novel cyanophage.</title>
        <authorList>
            <person name="McKindles K.M."/>
            <person name="Manes M.A."/>
            <person name="DeMarco J.R."/>
            <person name="McClure A."/>
            <person name="McKay R.M."/>
            <person name="Davis T.W."/>
            <person name="Bullerjahn G.S."/>
        </authorList>
    </citation>
    <scope>NUCLEOTIDE SEQUENCE</scope>
</reference>
<feature type="compositionally biased region" description="Acidic residues" evidence="1">
    <location>
        <begin position="52"/>
        <end position="68"/>
    </location>
</feature>
<feature type="region of interest" description="Disordered" evidence="1">
    <location>
        <begin position="52"/>
        <end position="78"/>
    </location>
</feature>